<dbReference type="Pfam" id="PF00085">
    <property type="entry name" value="Thioredoxin"/>
    <property type="match status" value="1"/>
</dbReference>
<evidence type="ECO:0000256" key="3">
    <source>
        <dbReference type="RuleBase" id="RU004011"/>
    </source>
</evidence>
<dbReference type="AlphaFoldDB" id="A0AAD8LNI9"/>
<evidence type="ECO:0000313" key="5">
    <source>
        <dbReference type="EMBL" id="KAK1172180.1"/>
    </source>
</evidence>
<dbReference type="Gene3D" id="3.30.70.141">
    <property type="entry name" value="Nucleoside diphosphate kinase-like domain"/>
    <property type="match status" value="3"/>
</dbReference>
<evidence type="ECO:0000259" key="4">
    <source>
        <dbReference type="SMART" id="SM00562"/>
    </source>
</evidence>
<dbReference type="InterPro" id="IPR051766">
    <property type="entry name" value="TXND_domain-containing"/>
</dbReference>
<dbReference type="CDD" id="cd04416">
    <property type="entry name" value="NDPk_TX"/>
    <property type="match status" value="2"/>
</dbReference>
<dbReference type="SUPFAM" id="SSF52833">
    <property type="entry name" value="Thioredoxin-like"/>
    <property type="match status" value="1"/>
</dbReference>
<dbReference type="GO" id="GO:0004550">
    <property type="term" value="F:nucleoside diphosphate kinase activity"/>
    <property type="evidence" value="ECO:0007669"/>
    <property type="project" value="InterPro"/>
</dbReference>
<feature type="binding site" evidence="2">
    <location>
        <position position="537"/>
    </location>
    <ligand>
        <name>ATP</name>
        <dbReference type="ChEBI" id="CHEBI:30616"/>
    </ligand>
</feature>
<accession>A0AAD8LNI9</accession>
<evidence type="ECO:0000313" key="6">
    <source>
        <dbReference type="Proteomes" id="UP001230051"/>
    </source>
</evidence>
<dbReference type="InterPro" id="IPR034907">
    <property type="entry name" value="NDK-like_dom"/>
</dbReference>
<dbReference type="PANTHER" id="PTHR46135:SF5">
    <property type="entry name" value="THIOREDOXIN DOMAIN-CONTAINING PROTEIN 6 ISOFORM X1"/>
    <property type="match status" value="1"/>
</dbReference>
<dbReference type="InterPro" id="IPR001564">
    <property type="entry name" value="Nucleoside_diP_kinase"/>
</dbReference>
<comment type="similarity">
    <text evidence="1 2 3">Belongs to the NDK family.</text>
</comment>
<dbReference type="PRINTS" id="PR01243">
    <property type="entry name" value="NUCDPKINASE"/>
</dbReference>
<dbReference type="InterPro" id="IPR017937">
    <property type="entry name" value="Thioredoxin_CS"/>
</dbReference>
<dbReference type="Gene3D" id="3.40.30.10">
    <property type="entry name" value="Glutaredoxin"/>
    <property type="match status" value="1"/>
</dbReference>
<comment type="caution">
    <text evidence="2">Lacks conserved residue(s) required for the propagation of feature annotation.</text>
</comment>
<dbReference type="SMART" id="SM00562">
    <property type="entry name" value="NDK"/>
    <property type="match status" value="3"/>
</dbReference>
<feature type="binding site" evidence="2">
    <location>
        <position position="489"/>
    </location>
    <ligand>
        <name>ATP</name>
        <dbReference type="ChEBI" id="CHEBI:30616"/>
    </ligand>
</feature>
<protein>
    <recommendedName>
        <fullName evidence="4">Nucleoside diphosphate kinase-like domain-containing protein</fullName>
    </recommendedName>
</protein>
<dbReference type="Proteomes" id="UP001230051">
    <property type="component" value="Unassembled WGS sequence"/>
</dbReference>
<feature type="domain" description="Nucleoside diphosphate kinase-like" evidence="4">
    <location>
        <begin position="434"/>
        <end position="572"/>
    </location>
</feature>
<feature type="active site" description="Pros-phosphohistidine intermediate" evidence="2">
    <location>
        <position position="416"/>
    </location>
</feature>
<dbReference type="GO" id="GO:0006183">
    <property type="term" value="P:GTP biosynthetic process"/>
    <property type="evidence" value="ECO:0007669"/>
    <property type="project" value="InterPro"/>
</dbReference>
<evidence type="ECO:0000256" key="2">
    <source>
        <dbReference type="PROSITE-ProRule" id="PRU00706"/>
    </source>
</evidence>
<gene>
    <name evidence="5" type="ORF">AOXY_G4686</name>
</gene>
<organism evidence="5 6">
    <name type="scientific">Acipenser oxyrinchus oxyrinchus</name>
    <dbReference type="NCBI Taxonomy" id="40147"/>
    <lineage>
        <taxon>Eukaryota</taxon>
        <taxon>Metazoa</taxon>
        <taxon>Chordata</taxon>
        <taxon>Craniata</taxon>
        <taxon>Vertebrata</taxon>
        <taxon>Euteleostomi</taxon>
        <taxon>Actinopterygii</taxon>
        <taxon>Chondrostei</taxon>
        <taxon>Acipenseriformes</taxon>
        <taxon>Acipenseridae</taxon>
        <taxon>Acipenser</taxon>
    </lineage>
</organism>
<dbReference type="EMBL" id="JAGXEW010000004">
    <property type="protein sequence ID" value="KAK1172180.1"/>
    <property type="molecule type" value="Genomic_DNA"/>
</dbReference>
<evidence type="ECO:0000256" key="1">
    <source>
        <dbReference type="ARBA" id="ARBA00008142"/>
    </source>
</evidence>
<sequence length="572" mass="65056">MAGKKKELQLQVVITNQEHWHEVMSAKGLTVVDVYQDWCGPCKAVLSLFRKLKTEIGDELLHFAVAEASHFHTLDAFKGKCEPVFLFYSGGKAVAMVKGVNGPLLQKTILEHVQEAKKKQEMGDKYIEAPVRFIFFEGLYIVLLFQTDLSDDSYTVAIIKPDAVSQGKVDEIKNKFQEAGFILVTEEQRHLTAEQARDFYLDQAGQSEFEDLVKFISSGPCHVLVLSRGTEANKDVPAWKELIEQSDVELMKAHPSEKLKYQESSDSKELASRELAFFFPSFGKEQQKTDTDEAITPEIQKTLALIRPDLLREKKKETLQKIRESGFTIAMQKEIMLTEEQAKGFYREHVGQDYFPVLIKHMTSGPILALALAREDAVQHWRNLLGPKKLEDAKEKAPESMRAEFALENIPINQLHGSSSPEEARKDLEFFFPVEQTLAVIKPDAYKEHKDDILSYIKEAGFSISQMKETVLTKEMAEGFYKDHRGKHFFDELVQYMSQGPSMMMILSKENAVQEWRDMMGPTDPELAKQSNPSSLRAQFAKSILENAIHGSSNVEHAKKNINLIFENINLE</sequence>
<dbReference type="Pfam" id="PF00334">
    <property type="entry name" value="NDK"/>
    <property type="match status" value="3"/>
</dbReference>
<feature type="domain" description="Nucleoside diphosphate kinase-like" evidence="4">
    <location>
        <begin position="152"/>
        <end position="286"/>
    </location>
</feature>
<proteinExistence type="inferred from homology"/>
<dbReference type="PROSITE" id="PS00194">
    <property type="entry name" value="THIOREDOXIN_1"/>
    <property type="match status" value="1"/>
</dbReference>
<dbReference type="GO" id="GO:0006228">
    <property type="term" value="P:UTP biosynthetic process"/>
    <property type="evidence" value="ECO:0007669"/>
    <property type="project" value="InterPro"/>
</dbReference>
<dbReference type="PROSITE" id="PS51374">
    <property type="entry name" value="NDPK_LIKE"/>
    <property type="match status" value="3"/>
</dbReference>
<reference evidence="5" key="1">
    <citation type="submission" date="2022-02" db="EMBL/GenBank/DDBJ databases">
        <title>Atlantic sturgeon de novo genome assembly.</title>
        <authorList>
            <person name="Stock M."/>
            <person name="Klopp C."/>
            <person name="Guiguen Y."/>
            <person name="Cabau C."/>
            <person name="Parinello H."/>
            <person name="Santidrian Yebra-Pimentel E."/>
            <person name="Kuhl H."/>
            <person name="Dirks R.P."/>
            <person name="Guessner J."/>
            <person name="Wuertz S."/>
            <person name="Du K."/>
            <person name="Schartl M."/>
        </authorList>
    </citation>
    <scope>NUCLEOTIDE SEQUENCE</scope>
    <source>
        <strain evidence="5">STURGEONOMICS-FGT-2020</strain>
        <tissue evidence="5">Whole blood</tissue>
    </source>
</reference>
<feature type="binding site" evidence="2">
    <location>
        <position position="442"/>
    </location>
    <ligand>
        <name>ATP</name>
        <dbReference type="ChEBI" id="CHEBI:30616"/>
    </ligand>
</feature>
<dbReference type="InterPro" id="IPR013766">
    <property type="entry name" value="Thioredoxin_domain"/>
</dbReference>
<dbReference type="PANTHER" id="PTHR46135">
    <property type="entry name" value="NME/NM23 FAMILY MEMBER 8"/>
    <property type="match status" value="1"/>
</dbReference>
<feature type="domain" description="Nucleoside diphosphate kinase-like" evidence="4">
    <location>
        <begin position="299"/>
        <end position="433"/>
    </location>
</feature>
<keyword evidence="6" id="KW-1185">Reference proteome</keyword>
<feature type="binding site" evidence="2">
    <location>
        <position position="523"/>
    </location>
    <ligand>
        <name>ATP</name>
        <dbReference type="ChEBI" id="CHEBI:30616"/>
    </ligand>
</feature>
<dbReference type="CDD" id="cd02948">
    <property type="entry name" value="TRX_NDPK"/>
    <property type="match status" value="1"/>
</dbReference>
<comment type="caution">
    <text evidence="5">The sequence shown here is derived from an EMBL/GenBank/DDBJ whole genome shotgun (WGS) entry which is preliminary data.</text>
</comment>
<dbReference type="GO" id="GO:0006241">
    <property type="term" value="P:CTP biosynthetic process"/>
    <property type="evidence" value="ECO:0007669"/>
    <property type="project" value="InterPro"/>
</dbReference>
<name>A0AAD8LNI9_ACIOX</name>
<feature type="active site" description="Pros-phosphohistidine intermediate" evidence="2">
    <location>
        <position position="550"/>
    </location>
</feature>
<feature type="binding site" evidence="2">
    <location>
        <position position="547"/>
    </location>
    <ligand>
        <name>ATP</name>
        <dbReference type="ChEBI" id="CHEBI:30616"/>
    </ligand>
</feature>
<dbReference type="InterPro" id="IPR036249">
    <property type="entry name" value="Thioredoxin-like_sf"/>
</dbReference>
<dbReference type="SUPFAM" id="SSF54919">
    <property type="entry name" value="Nucleoside diphosphate kinase, NDK"/>
    <property type="match status" value="3"/>
</dbReference>
<dbReference type="InterPro" id="IPR036850">
    <property type="entry name" value="NDK-like_dom_sf"/>
</dbReference>
<feature type="binding site" evidence="2">
    <location>
        <position position="517"/>
    </location>
    <ligand>
        <name>ATP</name>
        <dbReference type="ChEBI" id="CHEBI:30616"/>
    </ligand>
</feature>